<protein>
    <submittedName>
        <fullName evidence="1">Uncharacterized protein</fullName>
    </submittedName>
</protein>
<proteinExistence type="predicted"/>
<name>A0AAX4QGY8_9CAUD</name>
<evidence type="ECO:0000313" key="1">
    <source>
        <dbReference type="EMBL" id="XAI95429.1"/>
    </source>
</evidence>
<accession>A0AAX4QGY8</accession>
<organism evidence="1 2">
    <name type="scientific">Microcystis phage Mvi-JY20</name>
    <dbReference type="NCBI Taxonomy" id="3128146"/>
    <lineage>
        <taxon>Viruses</taxon>
        <taxon>Duplodnaviria</taxon>
        <taxon>Heunggongvirae</taxon>
        <taxon>Uroviricota</taxon>
        <taxon>Caudoviricetes</taxon>
    </lineage>
</organism>
<dbReference type="Proteomes" id="UP001459105">
    <property type="component" value="Segment"/>
</dbReference>
<evidence type="ECO:0000313" key="2">
    <source>
        <dbReference type="Proteomes" id="UP001459105"/>
    </source>
</evidence>
<dbReference type="EMBL" id="PP438412">
    <property type="protein sequence ID" value="XAI95429.1"/>
    <property type="molecule type" value="Genomic_DNA"/>
</dbReference>
<sequence length="176" mass="20229">MLNDDARQRVVHSLELIRSHTVRAAWETVRDHRMNSLRKLVSGDTKVLSGTELELAVSNLILTYETAIKATKHCAQLDALCEALAGDCISLVNVRMLREAHIMRDLFILYAFWAKRFAPSNDSVHNYVADRDVVRRLTEAVNRAENNLKYYYGYQSDRAIRVDVLKRERKNVSPTP</sequence>
<reference evidence="1" key="1">
    <citation type="submission" date="2024-03" db="EMBL/GenBank/DDBJ databases">
        <authorList>
            <person name="Lin W."/>
            <person name="Li D."/>
            <person name="Tong Y."/>
        </authorList>
    </citation>
    <scope>NUCLEOTIDE SEQUENCE</scope>
</reference>